<dbReference type="InterPro" id="IPR007922">
    <property type="entry name" value="DciA-like"/>
</dbReference>
<evidence type="ECO:0000313" key="1">
    <source>
        <dbReference type="EMBL" id="WKN37808.1"/>
    </source>
</evidence>
<organism evidence="1">
    <name type="scientific">Roseihalotalea indica</name>
    <dbReference type="NCBI Taxonomy" id="2867963"/>
    <lineage>
        <taxon>Bacteria</taxon>
        <taxon>Pseudomonadati</taxon>
        <taxon>Bacteroidota</taxon>
        <taxon>Cytophagia</taxon>
        <taxon>Cytophagales</taxon>
        <taxon>Catalimonadaceae</taxon>
        <taxon>Roseihalotalea</taxon>
    </lineage>
</organism>
<dbReference type="Pfam" id="PF05258">
    <property type="entry name" value="DciA"/>
    <property type="match status" value="1"/>
</dbReference>
<gene>
    <name evidence="1" type="ORF">K4G66_03680</name>
</gene>
<name>A0AA49JE98_9BACT</name>
<accession>A0AA49JE98</accession>
<sequence length="106" mass="12305">MPKSINPNQPARTSELSTIGEALHQLLDTYQLKAKYEQTQLIQSWERLMGNPIARRTDKLFINNRVLYVKLNSAPLKQELNMSRSKILALFLREFGEMIVEDVVFL</sequence>
<dbReference type="EMBL" id="CP120682">
    <property type="protein sequence ID" value="WKN37808.1"/>
    <property type="molecule type" value="Genomic_DNA"/>
</dbReference>
<dbReference type="PANTHER" id="PTHR36456:SF1">
    <property type="entry name" value="UPF0232 PROTEIN SCO3875"/>
    <property type="match status" value="1"/>
</dbReference>
<dbReference type="PANTHER" id="PTHR36456">
    <property type="entry name" value="UPF0232 PROTEIN SCO3875"/>
    <property type="match status" value="1"/>
</dbReference>
<protein>
    <submittedName>
        <fullName evidence="1">DUF721 domain-containing protein</fullName>
    </submittedName>
</protein>
<reference evidence="1" key="2">
    <citation type="journal article" date="2024" name="Antonie Van Leeuwenhoek">
        <title>Roseihalotalea indica gen. nov., sp. nov., a halophilic Bacteroidetes from mesopelagic Southwest Indian Ocean with higher carbohydrate metabolic potential.</title>
        <authorList>
            <person name="Chen B."/>
            <person name="Zhang M."/>
            <person name="Lin D."/>
            <person name="Ye J."/>
            <person name="Tang K."/>
        </authorList>
    </citation>
    <scope>NUCLEOTIDE SEQUENCE</scope>
    <source>
        <strain evidence="1">TK19036</strain>
    </source>
</reference>
<reference evidence="1" key="1">
    <citation type="journal article" date="2023" name="Comput. Struct. Biotechnol. J.">
        <title>Discovery of a novel marine Bacteroidetes with a rich repertoire of carbohydrate-active enzymes.</title>
        <authorList>
            <person name="Chen B."/>
            <person name="Liu G."/>
            <person name="Chen Q."/>
            <person name="Wang H."/>
            <person name="Liu L."/>
            <person name="Tang K."/>
        </authorList>
    </citation>
    <scope>NUCLEOTIDE SEQUENCE</scope>
    <source>
        <strain evidence="1">TK19036</strain>
    </source>
</reference>
<proteinExistence type="predicted"/>
<dbReference type="AlphaFoldDB" id="A0AA49JE98"/>